<organism evidence="20 21">
    <name type="scientific">Trueperella abortisuis</name>
    <dbReference type="NCBI Taxonomy" id="445930"/>
    <lineage>
        <taxon>Bacteria</taxon>
        <taxon>Bacillati</taxon>
        <taxon>Actinomycetota</taxon>
        <taxon>Actinomycetes</taxon>
        <taxon>Actinomycetales</taxon>
        <taxon>Actinomycetaceae</taxon>
        <taxon>Trueperella</taxon>
    </lineage>
</organism>
<comment type="similarity">
    <text evidence="2">Belongs to the OXA1/ALB3/YidC family. Type 1 subfamily.</text>
</comment>
<feature type="transmembrane region" description="Helical" evidence="18">
    <location>
        <begin position="180"/>
        <end position="197"/>
    </location>
</feature>
<sequence>MDTILFPLMWVISYIMYGVHAALTTIGLSTGSGPAWVLSIVGLTVIVRILIIPLFNKQTKASRASQELAPEIRKIQKKYKGRTDQVSQQRQQEEMMALYRDHGTSPFSACMPALIQAPIFFSLFRLLYAVLPISTGTYQRPSIGPIDQAVAQEIGASTVFGAPLVSSISTSSQYVQPTNVIAVAVTMIALMMATLFFSQKQIMTKNLPEDSQDPDNPAYKMQKYMLYGMPLIYVFSGSVFQVGVLVYWLTGNIWNIGQQTWLITTNPAPGSAAYRARQERLRAKRIAKGLPAEEEDESSSVSTGQREQPLGKKRSKKAGAKGLETAADPMPEADDADEPVTEVRGLDGLTDSERAQKRYERRMAERQRSKNKKNKKQQQAKQRRQNQKKRNF</sequence>
<dbReference type="RefSeq" id="WP_307634137.1">
    <property type="nucleotide sequence ID" value="NZ_JAUSQL010000001.1"/>
</dbReference>
<dbReference type="NCBIfam" id="NF002350">
    <property type="entry name" value="PRK01315.1"/>
    <property type="match status" value="1"/>
</dbReference>
<evidence type="ECO:0000313" key="21">
    <source>
        <dbReference type="Proteomes" id="UP001230145"/>
    </source>
</evidence>
<keyword evidence="5" id="KW-1003">Cell membrane</keyword>
<evidence type="ECO:0000256" key="11">
    <source>
        <dbReference type="ARBA" id="ARBA00025034"/>
    </source>
</evidence>
<evidence type="ECO:0000313" key="20">
    <source>
        <dbReference type="EMBL" id="MDP9831371.1"/>
    </source>
</evidence>
<dbReference type="Proteomes" id="UP001230145">
    <property type="component" value="Unassembled WGS sequence"/>
</dbReference>
<evidence type="ECO:0000256" key="6">
    <source>
        <dbReference type="ARBA" id="ARBA00022692"/>
    </source>
</evidence>
<dbReference type="Pfam" id="PF02096">
    <property type="entry name" value="60KD_IMP"/>
    <property type="match status" value="1"/>
</dbReference>
<evidence type="ECO:0000256" key="16">
    <source>
        <dbReference type="RuleBase" id="RU003945"/>
    </source>
</evidence>
<feature type="domain" description="Membrane insertase YidC/Oxa/ALB C-terminal" evidence="19">
    <location>
        <begin position="36"/>
        <end position="262"/>
    </location>
</feature>
<evidence type="ECO:0000256" key="15">
    <source>
        <dbReference type="ARBA" id="ARBA00033342"/>
    </source>
</evidence>
<dbReference type="PANTHER" id="PTHR12428">
    <property type="entry name" value="OXA1"/>
    <property type="match status" value="1"/>
</dbReference>
<dbReference type="InterPro" id="IPR001708">
    <property type="entry name" value="YidC/ALB3/OXA1/COX18"/>
</dbReference>
<dbReference type="CDD" id="cd20070">
    <property type="entry name" value="5TM_YidC_Alb3"/>
    <property type="match status" value="1"/>
</dbReference>
<keyword evidence="9 18" id="KW-0472">Membrane</keyword>
<gene>
    <name evidence="20" type="ORF">J2S45_000050</name>
</gene>
<evidence type="ECO:0000256" key="17">
    <source>
        <dbReference type="SAM" id="MobiDB-lite"/>
    </source>
</evidence>
<feature type="compositionally biased region" description="Basic and acidic residues" evidence="17">
    <location>
        <begin position="351"/>
        <end position="368"/>
    </location>
</feature>
<evidence type="ECO:0000256" key="14">
    <source>
        <dbReference type="ARBA" id="ARBA00033245"/>
    </source>
</evidence>
<evidence type="ECO:0000256" key="9">
    <source>
        <dbReference type="ARBA" id="ARBA00023136"/>
    </source>
</evidence>
<keyword evidence="7" id="KW-0653">Protein transport</keyword>
<feature type="region of interest" description="Disordered" evidence="17">
    <location>
        <begin position="288"/>
        <end position="392"/>
    </location>
</feature>
<evidence type="ECO:0000256" key="18">
    <source>
        <dbReference type="SAM" id="Phobius"/>
    </source>
</evidence>
<dbReference type="PANTHER" id="PTHR12428:SF65">
    <property type="entry name" value="CYTOCHROME C OXIDASE ASSEMBLY PROTEIN COX18, MITOCHONDRIAL"/>
    <property type="match status" value="1"/>
</dbReference>
<evidence type="ECO:0000256" key="8">
    <source>
        <dbReference type="ARBA" id="ARBA00022989"/>
    </source>
</evidence>
<feature type="transmembrane region" description="Helical" evidence="18">
    <location>
        <begin position="230"/>
        <end position="249"/>
    </location>
</feature>
<comment type="function">
    <text evidence="11">Required for the insertion and/or proper folding and/or complex formation of integral membrane proteins into the membrane. Involved in integration of membrane proteins that insert both dependently and independently of the Sec translocase complex, as well as at least some lipoproteins. Aids folding of multispanning membrane proteins.</text>
</comment>
<evidence type="ECO:0000256" key="7">
    <source>
        <dbReference type="ARBA" id="ARBA00022927"/>
    </source>
</evidence>
<feature type="compositionally biased region" description="Acidic residues" evidence="17">
    <location>
        <begin position="331"/>
        <end position="340"/>
    </location>
</feature>
<dbReference type="InterPro" id="IPR028055">
    <property type="entry name" value="YidC/Oxa/ALB_C"/>
</dbReference>
<comment type="subunit">
    <text evidence="12">Interacts with the Sec translocase complex via SecD. Specifically interacts with transmembrane segments of nascent integral membrane proteins during membrane integration.</text>
</comment>
<evidence type="ECO:0000256" key="5">
    <source>
        <dbReference type="ARBA" id="ARBA00022475"/>
    </source>
</evidence>
<reference evidence="20 21" key="1">
    <citation type="submission" date="2023-07" db="EMBL/GenBank/DDBJ databases">
        <title>Sequencing the genomes of 1000 actinobacteria strains.</title>
        <authorList>
            <person name="Klenk H.-P."/>
        </authorList>
    </citation>
    <scope>NUCLEOTIDE SEQUENCE [LARGE SCALE GENOMIC DNA]</scope>
    <source>
        <strain evidence="20 21">DSM 19515</strain>
    </source>
</reference>
<keyword evidence="21" id="KW-1185">Reference proteome</keyword>
<proteinExistence type="inferred from homology"/>
<comment type="subcellular location">
    <subcellularLocation>
        <location evidence="1">Cell membrane</location>
        <topology evidence="1">Multi-pass membrane protein</topology>
    </subcellularLocation>
    <subcellularLocation>
        <location evidence="16">Membrane</location>
        <topology evidence="16">Multi-pass membrane protein</topology>
    </subcellularLocation>
</comment>
<evidence type="ECO:0000256" key="4">
    <source>
        <dbReference type="ARBA" id="ARBA00022448"/>
    </source>
</evidence>
<evidence type="ECO:0000256" key="13">
    <source>
        <dbReference type="ARBA" id="ARBA00031538"/>
    </source>
</evidence>
<keyword evidence="10" id="KW-0143">Chaperone</keyword>
<comment type="caution">
    <text evidence="20">The sequence shown here is derived from an EMBL/GenBank/DDBJ whole genome shotgun (WGS) entry which is preliminary data.</text>
</comment>
<feature type="compositionally biased region" description="Low complexity" evidence="17">
    <location>
        <begin position="320"/>
        <end position="330"/>
    </location>
</feature>
<feature type="transmembrane region" description="Helical" evidence="18">
    <location>
        <begin position="7"/>
        <end position="29"/>
    </location>
</feature>
<dbReference type="NCBIfam" id="TIGR03592">
    <property type="entry name" value="yidC_oxa1_cterm"/>
    <property type="match status" value="1"/>
</dbReference>
<evidence type="ECO:0000256" key="1">
    <source>
        <dbReference type="ARBA" id="ARBA00004651"/>
    </source>
</evidence>
<protein>
    <recommendedName>
        <fullName evidence="3">Membrane protein insertase YidC</fullName>
    </recommendedName>
    <alternativeName>
        <fullName evidence="15">Foldase YidC</fullName>
    </alternativeName>
    <alternativeName>
        <fullName evidence="14">Membrane integrase YidC</fullName>
    </alternativeName>
    <alternativeName>
        <fullName evidence="13">Membrane protein YidC</fullName>
    </alternativeName>
</protein>
<feature type="compositionally biased region" description="Basic residues" evidence="17">
    <location>
        <begin position="369"/>
        <end position="392"/>
    </location>
</feature>
<evidence type="ECO:0000256" key="10">
    <source>
        <dbReference type="ARBA" id="ARBA00023186"/>
    </source>
</evidence>
<keyword evidence="6 16" id="KW-0812">Transmembrane</keyword>
<keyword evidence="4" id="KW-0813">Transport</keyword>
<evidence type="ECO:0000256" key="2">
    <source>
        <dbReference type="ARBA" id="ARBA00010527"/>
    </source>
</evidence>
<feature type="transmembrane region" description="Helical" evidence="18">
    <location>
        <begin position="35"/>
        <end position="55"/>
    </location>
</feature>
<evidence type="ECO:0000256" key="12">
    <source>
        <dbReference type="ARBA" id="ARBA00026028"/>
    </source>
</evidence>
<accession>A0ABT9PF83</accession>
<dbReference type="InterPro" id="IPR047196">
    <property type="entry name" value="YidC_ALB_C"/>
</dbReference>
<evidence type="ECO:0000259" key="19">
    <source>
        <dbReference type="Pfam" id="PF02096"/>
    </source>
</evidence>
<name>A0ABT9PF83_9ACTO</name>
<keyword evidence="8 18" id="KW-1133">Transmembrane helix</keyword>
<evidence type="ECO:0000256" key="3">
    <source>
        <dbReference type="ARBA" id="ARBA00015325"/>
    </source>
</evidence>
<dbReference type="EMBL" id="JAUSQL010000001">
    <property type="protein sequence ID" value="MDP9831371.1"/>
    <property type="molecule type" value="Genomic_DNA"/>
</dbReference>